<proteinExistence type="inferred from homology"/>
<evidence type="ECO:0000256" key="8">
    <source>
        <dbReference type="ARBA" id="ARBA00022964"/>
    </source>
</evidence>
<dbReference type="EMBL" id="QEAO01000005">
    <property type="protein sequence ID" value="TPX36161.1"/>
    <property type="molecule type" value="Genomic_DNA"/>
</dbReference>
<gene>
    <name evidence="14" type="ORF">SmJEL517_g01655</name>
</gene>
<dbReference type="Gene3D" id="3.30.2020.30">
    <property type="match status" value="1"/>
</dbReference>
<evidence type="ECO:0000256" key="2">
    <source>
        <dbReference type="ARBA" id="ARBA00001961"/>
    </source>
</evidence>
<organism evidence="14 15">
    <name type="scientific">Synchytrium microbalum</name>
    <dbReference type="NCBI Taxonomy" id="1806994"/>
    <lineage>
        <taxon>Eukaryota</taxon>
        <taxon>Fungi</taxon>
        <taxon>Fungi incertae sedis</taxon>
        <taxon>Chytridiomycota</taxon>
        <taxon>Chytridiomycota incertae sedis</taxon>
        <taxon>Chytridiomycetes</taxon>
        <taxon>Synchytriales</taxon>
        <taxon>Synchytriaceae</taxon>
        <taxon>Synchytrium</taxon>
    </lineage>
</organism>
<evidence type="ECO:0000259" key="11">
    <source>
        <dbReference type="Pfam" id="PF00724"/>
    </source>
</evidence>
<dbReference type="InterPro" id="IPR042098">
    <property type="entry name" value="TauD-like_sf"/>
</dbReference>
<dbReference type="SUPFAM" id="SSF51197">
    <property type="entry name" value="Clavaminate synthase-like"/>
    <property type="match status" value="1"/>
</dbReference>
<dbReference type="STRING" id="1806994.A0A507C9K7"/>
<comment type="caution">
    <text evidence="14">The sequence shown here is derived from an EMBL/GenBank/DDBJ whole genome shotgun (WGS) entry which is preliminary data.</text>
</comment>
<dbReference type="OrthoDB" id="406634at2759"/>
<dbReference type="CDD" id="cd00250">
    <property type="entry name" value="CAS_like"/>
    <property type="match status" value="1"/>
</dbReference>
<dbReference type="GO" id="GO:0045329">
    <property type="term" value="P:carnitine biosynthetic process"/>
    <property type="evidence" value="ECO:0007669"/>
    <property type="project" value="UniProtKB-KW"/>
</dbReference>
<dbReference type="InterPro" id="IPR051799">
    <property type="entry name" value="NADH_flavin_oxidoreductase"/>
</dbReference>
<feature type="domain" description="Gamma-butyrobetaine hydroxylase-like N-terminal" evidence="13">
    <location>
        <begin position="520"/>
        <end position="569"/>
    </location>
</feature>
<dbReference type="Gene3D" id="3.20.20.70">
    <property type="entry name" value="Aldolase class I"/>
    <property type="match status" value="1"/>
</dbReference>
<evidence type="ECO:0000256" key="1">
    <source>
        <dbReference type="ARBA" id="ARBA00001954"/>
    </source>
</evidence>
<dbReference type="Proteomes" id="UP000319731">
    <property type="component" value="Unassembled WGS sequence"/>
</dbReference>
<dbReference type="SUPFAM" id="SSF51395">
    <property type="entry name" value="FMN-linked oxidoreductases"/>
    <property type="match status" value="1"/>
</dbReference>
<sequence>MATAAEDAIVLAQPFTLPCGVTVKNRLAKAPMTENLADPRLNLPDENVFRVYKRWAKGGLGMIITGNVPVDRKHMEAARNMALEARDEKHLDLYKQYAEACKQYGCLAVMQISHAGRQTPKPVNPTPLAPSNIKLSGAFGQFAATPRAMTTEDIYETRGKFIVTAKLAQKAGFDGVQIHSAHGYLLSEFMNPLVNVGRTDQYGGTLENRMRLLKEIVAGIRNACGSKFIISVKLNSSDFQAGGATEDDNLAVLKMLEAEKADFVEVSGGSYESPAMMGIGVRESTVKREAYFLDFAEKARKATKIPLMVTGGFRSRSGMAGALRAGATDFIGIGRPLCLHPEMPNALISPTDSSDWKVPESEIDWSKTAGESFWHSGQIIRMAAGLEPDPKMDTKFYMNVWAPRQLIFEPATSFPTNLIWNLIWPVTQAQVTFRTTLVGGIVAALVYRHYNQVENRNINSVMFQQTVINNPGQQSNILFQFSSSPRIQHQMASIIGKALRPRRQIVSSTRTIQRSLWTLERHSEGLLVDFHTHKLPTQSSFHYKWLRDTCQCPKCVHPDNRQKLHSSGDVGAATPSKLEVMDVHGGRTLVVDGGEQQISVKDDDAKLVITWNANSLRQDAGHESVFPISFLRKYKDAVIATPKTHPFATHTWTSSQYTNAPNTFIPYTSVMNTDQGLWQALDTIRKYGLVFIQGLPDQDLAVESLAEKFGCIRRTFYGKSWDVKSIPQARNIAYTSLYLGLHMDLLYFEAPPGLQFLHCLKNSVQGGTSIFVDAFKAVQELKETSPDAYNTLVNTPVTFHYDNDGHHLEYHHPTISIPSNPNTPVVDPLTVYYAPPFQGPLQIPGGLAAQAKFFTAFKEFEDILQRPDMVYERRLDPGDCVIFGNRRVLHGRTEFDSMTGERHLKGAYVDWDDFKDRTRVLDKLFS</sequence>
<keyword evidence="5" id="KW-0285">Flavoprotein</keyword>
<dbReference type="Pfam" id="PF02668">
    <property type="entry name" value="TauD"/>
    <property type="match status" value="1"/>
</dbReference>
<dbReference type="CDD" id="cd04733">
    <property type="entry name" value="OYE_like_2_FMN"/>
    <property type="match status" value="1"/>
</dbReference>
<keyword evidence="10" id="KW-0408">Iron</keyword>
<comment type="cofactor">
    <cofactor evidence="2">
        <name>L-ascorbate</name>
        <dbReference type="ChEBI" id="CHEBI:38290"/>
    </cofactor>
</comment>
<evidence type="ECO:0000256" key="5">
    <source>
        <dbReference type="ARBA" id="ARBA00022630"/>
    </source>
</evidence>
<name>A0A507C9K7_9FUNG</name>
<dbReference type="PANTHER" id="PTHR43656:SF2">
    <property type="entry name" value="BINDING OXIDOREDUCTASE, PUTATIVE (AFU_ORTHOLOGUE AFUA_2G08260)-RELATED"/>
    <property type="match status" value="1"/>
</dbReference>
<keyword evidence="15" id="KW-1185">Reference proteome</keyword>
<evidence type="ECO:0000259" key="13">
    <source>
        <dbReference type="Pfam" id="PF06155"/>
    </source>
</evidence>
<dbReference type="Gene3D" id="3.60.130.10">
    <property type="entry name" value="Clavaminate synthase-like"/>
    <property type="match status" value="1"/>
</dbReference>
<reference evidence="14 15" key="1">
    <citation type="journal article" date="2019" name="Sci. Rep.">
        <title>Comparative genomics of chytrid fungi reveal insights into the obligate biotrophic and pathogenic lifestyle of Synchytrium endobioticum.</title>
        <authorList>
            <person name="van de Vossenberg B.T.L.H."/>
            <person name="Warris S."/>
            <person name="Nguyen H.D.T."/>
            <person name="van Gent-Pelzer M.P.E."/>
            <person name="Joly D.L."/>
            <person name="van de Geest H.C."/>
            <person name="Bonants P.J.M."/>
            <person name="Smith D.S."/>
            <person name="Levesque C.A."/>
            <person name="van der Lee T.A.J."/>
        </authorList>
    </citation>
    <scope>NUCLEOTIDE SEQUENCE [LARGE SCALE GENOMIC DNA]</scope>
    <source>
        <strain evidence="14 15">JEL517</strain>
    </source>
</reference>
<dbReference type="Pfam" id="PF00724">
    <property type="entry name" value="Oxidored_FMN"/>
    <property type="match status" value="1"/>
</dbReference>
<dbReference type="GO" id="GO:0010181">
    <property type="term" value="F:FMN binding"/>
    <property type="evidence" value="ECO:0007669"/>
    <property type="project" value="InterPro"/>
</dbReference>
<dbReference type="InterPro" id="IPR001155">
    <property type="entry name" value="OxRdtase_FMN_N"/>
</dbReference>
<keyword evidence="6" id="KW-0479">Metal-binding</keyword>
<dbReference type="GeneID" id="42002880"/>
<dbReference type="InterPro" id="IPR013785">
    <property type="entry name" value="Aldolase_TIM"/>
</dbReference>
<dbReference type="FunFam" id="3.60.130.10:FF:000001">
    <property type="entry name" value="Trimethyllysine dioxygenase, mitochondrial"/>
    <property type="match status" value="1"/>
</dbReference>
<dbReference type="PANTHER" id="PTHR43656">
    <property type="entry name" value="BINDING OXIDOREDUCTASE, PUTATIVE (AFU_ORTHOLOGUE AFUA_2G08260)-RELATED"/>
    <property type="match status" value="1"/>
</dbReference>
<feature type="domain" description="NADH:flavin oxidoreductase/NADH oxidase N-terminal" evidence="11">
    <location>
        <begin position="13"/>
        <end position="345"/>
    </location>
</feature>
<accession>A0A507C9K7</accession>
<evidence type="ECO:0000313" key="15">
    <source>
        <dbReference type="Proteomes" id="UP000319731"/>
    </source>
</evidence>
<feature type="domain" description="TauD/TfdA-like" evidence="12">
    <location>
        <begin position="665"/>
        <end position="908"/>
    </location>
</feature>
<keyword evidence="9" id="KW-0560">Oxidoreductase</keyword>
<dbReference type="InterPro" id="IPR038492">
    <property type="entry name" value="GBBH-like_N_sf"/>
</dbReference>
<evidence type="ECO:0000256" key="3">
    <source>
        <dbReference type="ARBA" id="ARBA00005979"/>
    </source>
</evidence>
<dbReference type="AlphaFoldDB" id="A0A507C9K7"/>
<evidence type="ECO:0000313" key="14">
    <source>
        <dbReference type="EMBL" id="TPX36161.1"/>
    </source>
</evidence>
<keyword evidence="8" id="KW-0223">Dioxygenase</keyword>
<keyword evidence="7" id="KW-0124">Carnitine biosynthesis</keyword>
<dbReference type="GO" id="GO:0016706">
    <property type="term" value="F:2-oxoglutarate-dependent dioxygenase activity"/>
    <property type="evidence" value="ECO:0007669"/>
    <property type="project" value="UniProtKB-ARBA"/>
</dbReference>
<evidence type="ECO:0000256" key="10">
    <source>
        <dbReference type="ARBA" id="ARBA00023004"/>
    </source>
</evidence>
<dbReference type="InterPro" id="IPR003819">
    <property type="entry name" value="TauD/TfdA-like"/>
</dbReference>
<comment type="cofactor">
    <cofactor evidence="1">
        <name>Fe(2+)</name>
        <dbReference type="ChEBI" id="CHEBI:29033"/>
    </cofactor>
</comment>
<comment type="similarity">
    <text evidence="3">Belongs to the NADH:flavin oxidoreductase/NADH oxidase family.</text>
</comment>
<evidence type="ECO:0000256" key="7">
    <source>
        <dbReference type="ARBA" id="ARBA00022873"/>
    </source>
</evidence>
<dbReference type="RefSeq" id="XP_031026474.1">
    <property type="nucleotide sequence ID" value="XM_031167583.1"/>
</dbReference>
<dbReference type="InterPro" id="IPR010376">
    <property type="entry name" value="GBBH-like_N"/>
</dbReference>
<evidence type="ECO:0000256" key="6">
    <source>
        <dbReference type="ARBA" id="ARBA00022723"/>
    </source>
</evidence>
<evidence type="ECO:0000259" key="12">
    <source>
        <dbReference type="Pfam" id="PF02668"/>
    </source>
</evidence>
<evidence type="ECO:0008006" key="16">
    <source>
        <dbReference type="Google" id="ProtNLM"/>
    </source>
</evidence>
<evidence type="ECO:0000256" key="4">
    <source>
        <dbReference type="ARBA" id="ARBA00008654"/>
    </source>
</evidence>
<protein>
    <recommendedName>
        <fullName evidence="16">TauD/TfdA-like domain-containing protein</fullName>
    </recommendedName>
</protein>
<comment type="similarity">
    <text evidence="4">Belongs to the gamma-BBH/TMLD family.</text>
</comment>
<dbReference type="Pfam" id="PF06155">
    <property type="entry name" value="GBBH-like_N"/>
    <property type="match status" value="1"/>
</dbReference>
<dbReference type="GO" id="GO:0046872">
    <property type="term" value="F:metal ion binding"/>
    <property type="evidence" value="ECO:0007669"/>
    <property type="project" value="UniProtKB-KW"/>
</dbReference>
<evidence type="ECO:0000256" key="9">
    <source>
        <dbReference type="ARBA" id="ARBA00023002"/>
    </source>
</evidence>